<sequence length="242" mass="27957">MSYIINALFLQLGFFYVFLNAKIKDRNRPMNFEPHFKKYEELVVTVDAIFDKVKSEYPKEVFCREKCSDCCYAIFDIPIIEAVYLNQKFNEHFSGVEKRELIDIAAKVDRSLFKMKRDAHKEAQDGKDQIQIVAKMSMERVRCPLLGKNDLCLLYKYRPLTCRVYGIPTATAGESHICGRTNFKQGEQYPTLNMDSLYSKLQLISAEMTADLKATNIKVCEMLIPVSMALITDFNEAFFGIE</sequence>
<dbReference type="STRING" id="1246637.MTBBW1_1310032"/>
<dbReference type="Pfam" id="PF03692">
    <property type="entry name" value="CxxCxxCC"/>
    <property type="match status" value="1"/>
</dbReference>
<protein>
    <recommendedName>
        <fullName evidence="3">YkgJ family cysteine cluster protein</fullName>
    </recommendedName>
</protein>
<organism evidence="1 2">
    <name type="scientific">Desulfamplus magnetovallimortis</name>
    <dbReference type="NCBI Taxonomy" id="1246637"/>
    <lineage>
        <taxon>Bacteria</taxon>
        <taxon>Pseudomonadati</taxon>
        <taxon>Thermodesulfobacteriota</taxon>
        <taxon>Desulfobacteria</taxon>
        <taxon>Desulfobacterales</taxon>
        <taxon>Desulfobacteraceae</taxon>
        <taxon>Desulfamplus</taxon>
    </lineage>
</organism>
<dbReference type="AlphaFoldDB" id="A0A1W1H7C2"/>
<reference evidence="1 2" key="1">
    <citation type="submission" date="2017-03" db="EMBL/GenBank/DDBJ databases">
        <authorList>
            <person name="Afonso C.L."/>
            <person name="Miller P.J."/>
            <person name="Scott M.A."/>
            <person name="Spackman E."/>
            <person name="Goraichik I."/>
            <person name="Dimitrov K.M."/>
            <person name="Suarez D.L."/>
            <person name="Swayne D.E."/>
        </authorList>
    </citation>
    <scope>NUCLEOTIDE SEQUENCE [LARGE SCALE GENOMIC DNA]</scope>
    <source>
        <strain evidence="1">PRJEB14757</strain>
    </source>
</reference>
<proteinExistence type="predicted"/>
<evidence type="ECO:0008006" key="3">
    <source>
        <dbReference type="Google" id="ProtNLM"/>
    </source>
</evidence>
<dbReference type="Proteomes" id="UP000191931">
    <property type="component" value="Unassembled WGS sequence"/>
</dbReference>
<dbReference type="EMBL" id="FWEV01000037">
    <property type="protein sequence ID" value="SLM28334.1"/>
    <property type="molecule type" value="Genomic_DNA"/>
</dbReference>
<keyword evidence="2" id="KW-1185">Reference proteome</keyword>
<accession>A0A1W1H7C2</accession>
<evidence type="ECO:0000313" key="2">
    <source>
        <dbReference type="Proteomes" id="UP000191931"/>
    </source>
</evidence>
<dbReference type="InterPro" id="IPR005358">
    <property type="entry name" value="Puta_zinc/iron-chelating_dom"/>
</dbReference>
<gene>
    <name evidence="1" type="ORF">MTBBW1_1310032</name>
</gene>
<name>A0A1W1H7C2_9BACT</name>
<evidence type="ECO:0000313" key="1">
    <source>
        <dbReference type="EMBL" id="SLM28334.1"/>
    </source>
</evidence>